<feature type="domain" description="Glycosyltransferase subfamily 4-like N-terminal" evidence="9">
    <location>
        <begin position="562"/>
        <end position="735"/>
    </location>
</feature>
<dbReference type="InterPro" id="IPR027291">
    <property type="entry name" value="Glyco_hydro_38_N_sf"/>
</dbReference>
<dbReference type="GO" id="GO:0003844">
    <property type="term" value="F:1,4-alpha-glucan branching enzyme activity"/>
    <property type="evidence" value="ECO:0007669"/>
    <property type="project" value="InterPro"/>
</dbReference>
<dbReference type="RefSeq" id="WP_155474659.1">
    <property type="nucleotide sequence ID" value="NZ_WNKU01000001.1"/>
</dbReference>
<keyword evidence="11" id="KW-1185">Reference proteome</keyword>
<organism evidence="10 11">
    <name type="scientific">Heliobacterium mobile</name>
    <name type="common">Heliobacillus mobilis</name>
    <dbReference type="NCBI Taxonomy" id="28064"/>
    <lineage>
        <taxon>Bacteria</taxon>
        <taxon>Bacillati</taxon>
        <taxon>Bacillota</taxon>
        <taxon>Clostridia</taxon>
        <taxon>Eubacteriales</taxon>
        <taxon>Heliobacteriaceae</taxon>
        <taxon>Heliobacterium</taxon>
    </lineage>
</organism>
<dbReference type="InterPro" id="IPR001296">
    <property type="entry name" value="Glyco_trans_1"/>
</dbReference>
<evidence type="ECO:0000256" key="5">
    <source>
        <dbReference type="RuleBase" id="RU361196"/>
    </source>
</evidence>
<feature type="domain" description="Glycosyl transferase family 1" evidence="6">
    <location>
        <begin position="753"/>
        <end position="910"/>
    </location>
</feature>
<dbReference type="CDD" id="cd03801">
    <property type="entry name" value="GT4_PimA-like"/>
    <property type="match status" value="1"/>
</dbReference>
<evidence type="ECO:0000256" key="2">
    <source>
        <dbReference type="ARBA" id="ARBA00023277"/>
    </source>
</evidence>
<dbReference type="Proteomes" id="UP000430670">
    <property type="component" value="Unassembled WGS sequence"/>
</dbReference>
<evidence type="ECO:0000256" key="1">
    <source>
        <dbReference type="ARBA" id="ARBA00006821"/>
    </source>
</evidence>
<feature type="binding site" evidence="4">
    <location>
        <position position="245"/>
    </location>
    <ligand>
        <name>substrate</name>
    </ligand>
</feature>
<name>A0A6I3SAY0_HELMO</name>
<dbReference type="GO" id="GO:0030979">
    <property type="term" value="P:alpha-glucan biosynthetic process"/>
    <property type="evidence" value="ECO:0007669"/>
    <property type="project" value="InterPro"/>
</dbReference>
<feature type="binding site" evidence="4">
    <location>
        <position position="262"/>
    </location>
    <ligand>
        <name>substrate</name>
    </ligand>
</feature>
<comment type="caution">
    <text evidence="10">The sequence shown here is derived from an EMBL/GenBank/DDBJ whole genome shotgun (WGS) entry which is preliminary data.</text>
</comment>
<evidence type="ECO:0000256" key="4">
    <source>
        <dbReference type="PIRSR" id="PIRSR640042-2"/>
    </source>
</evidence>
<dbReference type="SUPFAM" id="SSF88688">
    <property type="entry name" value="Families 57/38 glycoside transferase middle domain"/>
    <property type="match status" value="1"/>
</dbReference>
<dbReference type="InterPro" id="IPR015293">
    <property type="entry name" value="BE_C"/>
</dbReference>
<evidence type="ECO:0000259" key="8">
    <source>
        <dbReference type="Pfam" id="PF09210"/>
    </source>
</evidence>
<proteinExistence type="inferred from homology"/>
<dbReference type="CDD" id="cd10792">
    <property type="entry name" value="GH57N_AmyC_like"/>
    <property type="match status" value="1"/>
</dbReference>
<dbReference type="Pfam" id="PF03065">
    <property type="entry name" value="Glyco_hydro_57"/>
    <property type="match status" value="1"/>
</dbReference>
<dbReference type="GO" id="GO:0005576">
    <property type="term" value="C:extracellular region"/>
    <property type="evidence" value="ECO:0007669"/>
    <property type="project" value="TreeGrafter"/>
</dbReference>
<feature type="domain" description="Glycoside hydrolase family 57 N-terminal" evidence="7">
    <location>
        <begin position="13"/>
        <end position="393"/>
    </location>
</feature>
<feature type="domain" description="1,4-alpha-glucan branching enzyme C-terminal" evidence="8">
    <location>
        <begin position="427"/>
        <end position="527"/>
    </location>
</feature>
<dbReference type="InterPro" id="IPR011330">
    <property type="entry name" value="Glyco_hydro/deAcase_b/a-brl"/>
</dbReference>
<evidence type="ECO:0000259" key="6">
    <source>
        <dbReference type="Pfam" id="PF00534"/>
    </source>
</evidence>
<dbReference type="InterPro" id="IPR028098">
    <property type="entry name" value="Glyco_trans_4-like_N"/>
</dbReference>
<dbReference type="AlphaFoldDB" id="A0A6I3SAY0"/>
<dbReference type="InterPro" id="IPR004300">
    <property type="entry name" value="Glyco_hydro_57_N"/>
</dbReference>
<dbReference type="EMBL" id="WNKU01000001">
    <property type="protein sequence ID" value="MTV47547.1"/>
    <property type="molecule type" value="Genomic_DNA"/>
</dbReference>
<evidence type="ECO:0000259" key="9">
    <source>
        <dbReference type="Pfam" id="PF13439"/>
    </source>
</evidence>
<evidence type="ECO:0000256" key="3">
    <source>
        <dbReference type="PIRSR" id="PIRSR640042-1"/>
    </source>
</evidence>
<evidence type="ECO:0000313" key="11">
    <source>
        <dbReference type="Proteomes" id="UP000430670"/>
    </source>
</evidence>
<feature type="active site" description="Nucleophile" evidence="3">
    <location>
        <position position="194"/>
    </location>
</feature>
<dbReference type="Gene3D" id="3.20.110.10">
    <property type="entry name" value="Glycoside hydrolase 38, N terminal domain"/>
    <property type="match status" value="1"/>
</dbReference>
<dbReference type="Pfam" id="PF09210">
    <property type="entry name" value="BE_C"/>
    <property type="match status" value="1"/>
</dbReference>
<accession>A0A6I3SAY0</accession>
<feature type="binding site" evidence="4">
    <location>
        <position position="467"/>
    </location>
    <ligand>
        <name>substrate</name>
    </ligand>
</feature>
<evidence type="ECO:0000259" key="7">
    <source>
        <dbReference type="Pfam" id="PF03065"/>
    </source>
</evidence>
<dbReference type="Pfam" id="PF00534">
    <property type="entry name" value="Glycos_transf_1"/>
    <property type="match status" value="1"/>
</dbReference>
<protein>
    <submittedName>
        <fullName evidence="10">DUF1957 domain-containing protein</fullName>
    </submittedName>
</protein>
<feature type="binding site" evidence="4">
    <location>
        <position position="407"/>
    </location>
    <ligand>
        <name>substrate</name>
    </ligand>
</feature>
<evidence type="ECO:0000313" key="10">
    <source>
        <dbReference type="EMBL" id="MTV47547.1"/>
    </source>
</evidence>
<comment type="similarity">
    <text evidence="1 5">Belongs to the glycosyl hydrolase 57 family.</text>
</comment>
<reference evidence="10 11" key="1">
    <citation type="submission" date="2019-11" db="EMBL/GenBank/DDBJ databases">
        <title>Whole-genome sequence of a the green, strictly anaerobic photosynthetic bacterium Heliobacillus mobilis DSM 6151.</title>
        <authorList>
            <person name="Kyndt J.A."/>
            <person name="Meyer T.E."/>
        </authorList>
    </citation>
    <scope>NUCLEOTIDE SEQUENCE [LARGE SCALE GENOMIC DNA]</scope>
    <source>
        <strain evidence="10 11">DSM 6151</strain>
    </source>
</reference>
<keyword evidence="2 5" id="KW-0119">Carbohydrate metabolism</keyword>
<sequence length="952" mass="106981">MKAMLKEQKGYWALVLHAHLPYVRHPELPEFLEERWLFEALTECYLPMTESWLRLREEQVDFCVTLSVTPSLAAMLTDNLLQQRYREHLDKMLQLAALEEKRTAGDEDFAPLAALYRQKLEGARRLFQDDWNSQITEAWKSLAQSGHLDLWTSAATHGFLPYLTESSWTPQIRTGVRQHKAIFGMEPHGLWLPECAYAPGLEKVLAQEGVYCFVVDTGTFRNAHPGPANLYQPLEVGAQVSAFARDPETSHQVWDKKSGYPGDYDYREFYRDIGYDLPFETVAPFLSGPNPGDTGFKYYRITGDTDQKEPYRHDWAMEKVNAHADNFVFNRETQTASWRDQMDLPPIVVSPYDGELFGHWWYEGPDFLEAVLRRLSSSESTVKMTTPRRYRETYGPGPSGRIAFSTWGEDGYGKVWLNPTNDWIYRHLHRANAEMVALAKAFPQARHEIKKALNQAARELLLAQSSDWPFIMHTRTTVEYATGRLEEHLQLFWKLARSLRNGQVDESALAEAEWKHPIFRDINYRDFAGGSEPEGKPVLSPKRTNPIGPIWMLSWEYPPRVVGGLGRAVADLSKALAARGVPVKVFTCAVPGCPDREVIDGVTVIRLPVPGTASDDFLSWVWRFNFALLSGVIAESAAEKPALIHGHDWMVGMAAKEIRRLLQVPLAVTIHATEHGRQRGIWNDLQRSIHNEETDLSNAADALIACSNYMAKEITTLFATPWAEITVLPNGVDPANLMAAPGKGYGMEKFCDPGDETLFYVGRLVPEKGIQLLVEAMPNILSQRPQARLIIAGKGPMMEELKEKARALAVEHRVSFAGFVDDDSRNRLIGSAHIAVFPSLYEPFGIVALEAMAANTPVIVGDTGGLGEIIRTGENGIKVPPGDVQKLAEAVIAMLQDREGANQMAEAARRDVDQIYSWDVIAEETIKTYQRAILRFGTFGFLAVEPADEKVG</sequence>
<dbReference type="SUPFAM" id="SSF53756">
    <property type="entry name" value="UDP-Glycosyltransferase/glycogen phosphorylase"/>
    <property type="match status" value="1"/>
</dbReference>
<dbReference type="PANTHER" id="PTHR41695">
    <property type="entry name" value="1,4-ALPHA-GLUCAN BRANCHING ENZYME RV3031-RELATED"/>
    <property type="match status" value="1"/>
</dbReference>
<dbReference type="InterPro" id="IPR028995">
    <property type="entry name" value="Glyco_hydro_57/38_cen_sf"/>
</dbReference>
<dbReference type="PANTHER" id="PTHR41695:SF1">
    <property type="entry name" value="1,4-ALPHA-GLUCAN BRANCHING ENZYME TK1436"/>
    <property type="match status" value="1"/>
</dbReference>
<feature type="active site" description="Proton donor" evidence="3">
    <location>
        <position position="353"/>
    </location>
</feature>
<dbReference type="InterPro" id="IPR037090">
    <property type="entry name" value="57_glycoside_trans_central"/>
</dbReference>
<dbReference type="Pfam" id="PF13439">
    <property type="entry name" value="Glyco_transf_4"/>
    <property type="match status" value="1"/>
</dbReference>
<dbReference type="InterPro" id="IPR040042">
    <property type="entry name" value="Branching_enz_MT3115-like"/>
</dbReference>
<dbReference type="Gene3D" id="3.40.50.2000">
    <property type="entry name" value="Glycogen Phosphorylase B"/>
    <property type="match status" value="2"/>
</dbReference>
<dbReference type="Gene3D" id="1.20.1430.10">
    <property type="entry name" value="Families 57/38 glycoside transferase, middle domain"/>
    <property type="match status" value="1"/>
</dbReference>
<gene>
    <name evidence="10" type="ORF">GJ688_00960</name>
</gene>
<dbReference type="OrthoDB" id="9803279at2"/>
<dbReference type="SUPFAM" id="SSF88713">
    <property type="entry name" value="Glycoside hydrolase/deacetylase"/>
    <property type="match status" value="1"/>
</dbReference>